<dbReference type="InterPro" id="IPR009445">
    <property type="entry name" value="TMEM85/Emc4"/>
</dbReference>
<dbReference type="GO" id="GO:0005789">
    <property type="term" value="C:endoplasmic reticulum membrane"/>
    <property type="evidence" value="ECO:0007669"/>
    <property type="project" value="UniProtKB-SubCell"/>
</dbReference>
<dbReference type="Pfam" id="PF06417">
    <property type="entry name" value="EMC4"/>
    <property type="match status" value="2"/>
</dbReference>
<dbReference type="AlphaFoldDB" id="A0A2G9UMS1"/>
<evidence type="ECO:0000256" key="10">
    <source>
        <dbReference type="SAM" id="Phobius"/>
    </source>
</evidence>
<evidence type="ECO:0000256" key="8">
    <source>
        <dbReference type="ARBA" id="ARBA00023136"/>
    </source>
</evidence>
<comment type="similarity">
    <text evidence="2">Belongs to the EMC4 family.</text>
</comment>
<evidence type="ECO:0000256" key="2">
    <source>
        <dbReference type="ARBA" id="ARBA00007715"/>
    </source>
</evidence>
<evidence type="ECO:0000256" key="5">
    <source>
        <dbReference type="ARBA" id="ARBA00022692"/>
    </source>
</evidence>
<reference evidence="11 12" key="1">
    <citation type="submission" date="2015-09" db="EMBL/GenBank/DDBJ databases">
        <title>Draft genome of the parasitic nematode Teladorsagia circumcincta isolate WARC Sus (inbred).</title>
        <authorList>
            <person name="Mitreva M."/>
        </authorList>
    </citation>
    <scope>NUCLEOTIDE SEQUENCE [LARGE SCALE GENOMIC DNA]</scope>
    <source>
        <strain evidence="11 12">S</strain>
    </source>
</reference>
<dbReference type="OrthoDB" id="369569at2759"/>
<evidence type="ECO:0000256" key="9">
    <source>
        <dbReference type="ARBA" id="ARBA00031143"/>
    </source>
</evidence>
<dbReference type="Proteomes" id="UP000230423">
    <property type="component" value="Unassembled WGS sequence"/>
</dbReference>
<feature type="transmembrane region" description="Helical" evidence="10">
    <location>
        <begin position="164"/>
        <end position="182"/>
    </location>
</feature>
<keyword evidence="7 10" id="KW-1133">Transmembrane helix</keyword>
<keyword evidence="5 10" id="KW-0812">Transmembrane</keyword>
<dbReference type="PANTHER" id="PTHR19315">
    <property type="entry name" value="ER MEMBRANE PROTEIN COMPLEX SUBUNIT 4"/>
    <property type="match status" value="1"/>
</dbReference>
<evidence type="ECO:0000256" key="7">
    <source>
        <dbReference type="ARBA" id="ARBA00022989"/>
    </source>
</evidence>
<protein>
    <recommendedName>
        <fullName evidence="4">ER membrane protein complex subunit 4</fullName>
    </recommendedName>
    <alternativeName>
        <fullName evidence="9">Transmembrane protein 85</fullName>
    </alternativeName>
</protein>
<evidence type="ECO:0000256" key="4">
    <source>
        <dbReference type="ARBA" id="ARBA00020820"/>
    </source>
</evidence>
<organism evidence="11 12">
    <name type="scientific">Teladorsagia circumcincta</name>
    <name type="common">Brown stomach worm</name>
    <name type="synonym">Ostertagia circumcincta</name>
    <dbReference type="NCBI Taxonomy" id="45464"/>
    <lineage>
        <taxon>Eukaryota</taxon>
        <taxon>Metazoa</taxon>
        <taxon>Ecdysozoa</taxon>
        <taxon>Nematoda</taxon>
        <taxon>Chromadorea</taxon>
        <taxon>Rhabditida</taxon>
        <taxon>Rhabditina</taxon>
        <taxon>Rhabditomorpha</taxon>
        <taxon>Strongyloidea</taxon>
        <taxon>Trichostrongylidae</taxon>
        <taxon>Teladorsagia</taxon>
    </lineage>
</organism>
<evidence type="ECO:0000256" key="1">
    <source>
        <dbReference type="ARBA" id="ARBA00004477"/>
    </source>
</evidence>
<feature type="transmembrane region" description="Helical" evidence="10">
    <location>
        <begin position="207"/>
        <end position="226"/>
    </location>
</feature>
<feature type="transmembrane region" description="Helical" evidence="10">
    <location>
        <begin position="73"/>
        <end position="95"/>
    </location>
</feature>
<name>A0A2G9UMS1_TELCI</name>
<evidence type="ECO:0000256" key="6">
    <source>
        <dbReference type="ARBA" id="ARBA00022824"/>
    </source>
</evidence>
<accession>A0A2G9UMS1</accession>
<gene>
    <name evidence="11" type="ORF">TELCIR_06579</name>
</gene>
<keyword evidence="12" id="KW-1185">Reference proteome</keyword>
<comment type="subcellular location">
    <subcellularLocation>
        <location evidence="1">Endoplasmic reticulum membrane</location>
        <topology evidence="1">Multi-pass membrane protein</topology>
    </subcellularLocation>
</comment>
<evidence type="ECO:0000313" key="12">
    <source>
        <dbReference type="Proteomes" id="UP000230423"/>
    </source>
</evidence>
<keyword evidence="6" id="KW-0256">Endoplasmic reticulum</keyword>
<comment type="subunit">
    <text evidence="3">Component of the ER membrane protein complex (EMC).</text>
</comment>
<dbReference type="EMBL" id="KZ345925">
    <property type="protein sequence ID" value="PIO71525.1"/>
    <property type="molecule type" value="Genomic_DNA"/>
</dbReference>
<evidence type="ECO:0000256" key="3">
    <source>
        <dbReference type="ARBA" id="ARBA00011276"/>
    </source>
</evidence>
<evidence type="ECO:0000313" key="11">
    <source>
        <dbReference type="EMBL" id="PIO71525.1"/>
    </source>
</evidence>
<feature type="transmembrane region" description="Helical" evidence="10">
    <location>
        <begin position="120"/>
        <end position="139"/>
    </location>
</feature>
<keyword evidence="8 10" id="KW-0472">Membrane</keyword>
<sequence>MSLSQWKLDYTVSSRNCRTSDNVFNPPGFHTGVTSAQHHVDSDQASEQQEHLAKKRAWDVAMAPAKSLPMNMFMMYMAGRSVSIFPIMMVGMMLWRPAKALFSVNATFKPLEDQNTGNMIIHKLIFILGNLGAIALAIYKVHTMGLLPNTPSDWLEFIPQAQRVQYSIVSIFPIMMVGMMLWRPAKALFSVNATFKPLEDQNTGNMIIHKLIFILGNLGAIALAIYKVHTMGLLPNTPSDWLEFIPQAQRVQYSIVSSTYV</sequence>
<proteinExistence type="inferred from homology"/>